<dbReference type="EMBL" id="SAUX01000013">
    <property type="protein sequence ID" value="RWR28834.1"/>
    <property type="molecule type" value="Genomic_DNA"/>
</dbReference>
<feature type="region of interest" description="Disordered" evidence="1">
    <location>
        <begin position="148"/>
        <end position="176"/>
    </location>
</feature>
<feature type="compositionally biased region" description="Basic and acidic residues" evidence="1">
    <location>
        <begin position="152"/>
        <end position="175"/>
    </location>
</feature>
<reference evidence="2 3" key="2">
    <citation type="submission" date="2019-01" db="EMBL/GenBank/DDBJ databases">
        <authorList>
            <person name="Li Y."/>
        </authorList>
    </citation>
    <scope>NUCLEOTIDE SEQUENCE [LARGE SCALE GENOMIC DNA]</scope>
    <source>
        <strain evidence="2 3">D19-10-3-21</strain>
    </source>
</reference>
<feature type="compositionally biased region" description="Basic and acidic residues" evidence="1">
    <location>
        <begin position="287"/>
        <end position="316"/>
    </location>
</feature>
<reference evidence="2 3" key="1">
    <citation type="submission" date="2019-01" db="EMBL/GenBank/DDBJ databases">
        <title>Sinorhodobacter populi sp. nov. isolated from the symptomatic bark tissue of Populus euramericana canker.</title>
        <authorList>
            <person name="Xu G."/>
        </authorList>
    </citation>
    <scope>NUCLEOTIDE SEQUENCE [LARGE SCALE GENOMIC DNA]</scope>
    <source>
        <strain evidence="2 3">D19-10-3-21</strain>
    </source>
</reference>
<evidence type="ECO:0000313" key="2">
    <source>
        <dbReference type="EMBL" id="RWR28834.1"/>
    </source>
</evidence>
<dbReference type="PANTHER" id="PTHR24637">
    <property type="entry name" value="COLLAGEN"/>
    <property type="match status" value="1"/>
</dbReference>
<proteinExistence type="predicted"/>
<evidence type="ECO:0000256" key="1">
    <source>
        <dbReference type="SAM" id="MobiDB-lite"/>
    </source>
</evidence>
<sequence>MIDAKAFGEELAAVVKSATAPLIAENRALAARLDAMEKRLAEMPAPKDGQDGAPGADGKSITIDDVAPLIAQEVEKAVLAIPAAKDGVDGAPGKDADPEAVAALVHARIKAQLDAMQEAVNVIPEAPELPDIEGLVEASVAEAIAKWPVPTDGKDGADGKDGTPGERGPQGDKGADGIGLAGALIDRDGALVVTLTNGEAKRLGPVIGRDGNAGRDGKDGADGFSFEDLTFVWREGKAYARFERGEIVKEMPIPGLYDAGIYREGKDYTAGEGVTFGGSFWIAQCDTKSKPGDGDDWRQAVKKGRDGRDGELKAPREPGPVQIGPKKGGA</sequence>
<feature type="region of interest" description="Disordered" evidence="1">
    <location>
        <begin position="287"/>
        <end position="330"/>
    </location>
</feature>
<comment type="caution">
    <text evidence="2">The sequence shown here is derived from an EMBL/GenBank/DDBJ whole genome shotgun (WGS) entry which is preliminary data.</text>
</comment>
<dbReference type="OrthoDB" id="7869742at2"/>
<protein>
    <recommendedName>
        <fullName evidence="4">Collagen-like protein</fullName>
    </recommendedName>
</protein>
<dbReference type="AlphaFoldDB" id="A0A443K7T8"/>
<evidence type="ECO:0008006" key="4">
    <source>
        <dbReference type="Google" id="ProtNLM"/>
    </source>
</evidence>
<organism evidence="2 3">
    <name type="scientific">Paenirhodobacter populi</name>
    <dbReference type="NCBI Taxonomy" id="2306993"/>
    <lineage>
        <taxon>Bacteria</taxon>
        <taxon>Pseudomonadati</taxon>
        <taxon>Pseudomonadota</taxon>
        <taxon>Alphaproteobacteria</taxon>
        <taxon>Rhodobacterales</taxon>
        <taxon>Rhodobacter group</taxon>
        <taxon>Paenirhodobacter</taxon>
    </lineage>
</organism>
<evidence type="ECO:0000313" key="3">
    <source>
        <dbReference type="Proteomes" id="UP000285295"/>
    </source>
</evidence>
<dbReference type="Proteomes" id="UP000285295">
    <property type="component" value="Unassembled WGS sequence"/>
</dbReference>
<dbReference type="RefSeq" id="WP_128237552.1">
    <property type="nucleotide sequence ID" value="NZ_SAUX01000013.1"/>
</dbReference>
<name>A0A443K7T8_9RHOB</name>
<accession>A0A443K7T8</accession>
<gene>
    <name evidence="2" type="ORF">D2T31_12030</name>
</gene>